<organism evidence="6">
    <name type="scientific">Rodentolepis nana</name>
    <name type="common">Dwarf tapeworm</name>
    <name type="synonym">Hymenolepis nana</name>
    <dbReference type="NCBI Taxonomy" id="102285"/>
    <lineage>
        <taxon>Eukaryota</taxon>
        <taxon>Metazoa</taxon>
        <taxon>Spiralia</taxon>
        <taxon>Lophotrochozoa</taxon>
        <taxon>Platyhelminthes</taxon>
        <taxon>Cestoda</taxon>
        <taxon>Eucestoda</taxon>
        <taxon>Cyclophyllidea</taxon>
        <taxon>Hymenolepididae</taxon>
        <taxon>Rodentolepis</taxon>
    </lineage>
</organism>
<feature type="coiled-coil region" evidence="4">
    <location>
        <begin position="874"/>
        <end position="936"/>
    </location>
</feature>
<feature type="repeat" description="ANK" evidence="3">
    <location>
        <begin position="93"/>
        <end position="125"/>
    </location>
</feature>
<dbReference type="InterPro" id="IPR002110">
    <property type="entry name" value="Ankyrin_rpt"/>
</dbReference>
<evidence type="ECO:0000256" key="3">
    <source>
        <dbReference type="PROSITE-ProRule" id="PRU00023"/>
    </source>
</evidence>
<feature type="repeat" description="ANK" evidence="3">
    <location>
        <begin position="27"/>
        <end position="59"/>
    </location>
</feature>
<feature type="compositionally biased region" description="Polar residues" evidence="5">
    <location>
        <begin position="261"/>
        <end position="273"/>
    </location>
</feature>
<feature type="region of interest" description="Disordered" evidence="5">
    <location>
        <begin position="186"/>
        <end position="207"/>
    </location>
</feature>
<dbReference type="WBParaSite" id="HNAJ_0000086401-mRNA-1">
    <property type="protein sequence ID" value="HNAJ_0000086401-mRNA-1"/>
    <property type="gene ID" value="HNAJ_0000086401"/>
</dbReference>
<evidence type="ECO:0000256" key="2">
    <source>
        <dbReference type="ARBA" id="ARBA00023043"/>
    </source>
</evidence>
<keyword evidence="4" id="KW-0175">Coiled coil</keyword>
<feature type="compositionally biased region" description="Basic and acidic residues" evidence="5">
    <location>
        <begin position="225"/>
        <end position="237"/>
    </location>
</feature>
<evidence type="ECO:0000313" key="6">
    <source>
        <dbReference type="WBParaSite" id="HNAJ_0000086401-mRNA-1"/>
    </source>
</evidence>
<feature type="region of interest" description="Disordered" evidence="5">
    <location>
        <begin position="1326"/>
        <end position="1373"/>
    </location>
</feature>
<sequence length="1422" mass="160816">LACMKGNLEIVKRLLDNTANINAVDVNGETPLMKAIRFGHLGCINQLVQHGADVNICDKYGNAPIHRAIQLGRLDIIQLLHRNNANSNACNNMGVTPLHIAVEKNSMSLSKYLISEGADINCVDGKGRSPLMIAAKIGSAHHMRLLIDSGAIIELRDKEGLTAAQIAKLAQNFHCYEVLIDQSLAHNSSPASSHNQKVGIERSRKRKMDSLNRKEVVVLVGRDDERSDGEISDKTVRNDTSTMTSKRAHSCDVSDTRRPSNKVNVLMRSSTTSMDRENDNKRVRLPNTPRTKGYKKPDNTFDSGTVGRKRKDRVAHLKEKIENDLKVLPQPNHVVESVTNDGDSESPFGTLNAEVPEVKNSNNMGSSSVMFVEEESKYNVENSGESDCESAWGSTEEDDQPEISSKPTVNEHLQDSLWDSEVDDSKEEKEANEISVTSITQISETSGPNFSLLEDAAKALKVIAQDHLSASSPKPFHSRIKNSSLILDDIPHRDSNCDPSIINECSDEVLNNISTGAQNNHIKNQENLRNIKGVASSISDFSQTKCRISENTKNPLSNQSRKSNSLKSGEAYSTPSLSIESEENVDKLPTSAKYQRTMFLPFPTDASKVEALSQNQNNIEQPVSPQVSKSHETTMRASDSIDYSKEMEFLQEQLVESLKVLEREESSHRALEMELNGACQQLLTSPLAQREGSSSQKAFEPILKLEQLRERLDEEKNRRLRLEGVYKSLKNQLSEKDEELFRIHSICQDMDAELQNIKMELKESEAVKAKMKVEYNESIRSLKERNTKITLDRSSSPIGEFQGYSKMALSCIRSDLIDTKAKVQFDTQEIQSTLLRLQDTILEQISSYSNHSSVENDRLRHLNRDLEILNDKNNAGYEEKLKEMQDKLNSLQNAANKKEDLLQDMTSIVNRERENVKKLERRVSQDDDELKQMTHEIEESRKHEKDAFKWIVCLFKHLKSLEQSTFAMHTHLNCVFRKYYNAGDSHPKFLLVEEVSKMVELQGVLDSVQKSAKNTLAEITSFLPELNSVEETNFQRNESLLEKIAFPPDFDHSRYIEEYLVERILQLKDTETSNAQLSKPQSSESIRVTVDREVQNIFTESVGTMTDHNIFINNPLPTPAGVEFTKKFSPTGSFEHNCINSYPSGQNSMRNARYCESAELEQLREENEILRRKFNQMTKRNKSSCECVRVVQTSDTSETEMRKGTKGNSSKKKCCRRKELHNVDSSPTRERLRRRIHDLEAERNRILIEKQVLEDDARAEHRLAEKLLSQSLQKRRSSRHLTHRYASARKSKYVESTTESSCASDSSMDVPCSKAKVVKSKSNAVKKNDFDMHDGSASKQRNSGPIIRPNTYAGSKDTYTDRTPSRDYTSTKAHNPISATSLLLQKARMNLQAVERNLHTTSAASGVNSPEYLEYLKNKYLI</sequence>
<proteinExistence type="predicted"/>
<dbReference type="InterPro" id="IPR036770">
    <property type="entry name" value="Ankyrin_rpt-contain_sf"/>
</dbReference>
<keyword evidence="1" id="KW-0677">Repeat</keyword>
<feature type="compositionally biased region" description="Basic and acidic residues" evidence="5">
    <location>
        <begin position="249"/>
        <end position="258"/>
    </location>
</feature>
<feature type="compositionally biased region" description="Polar residues" evidence="5">
    <location>
        <begin position="186"/>
        <end position="196"/>
    </location>
</feature>
<dbReference type="InterPro" id="IPR051165">
    <property type="entry name" value="Multifunctional_ANK_Repeat"/>
</dbReference>
<feature type="repeat" description="ANK" evidence="3">
    <location>
        <begin position="60"/>
        <end position="92"/>
    </location>
</feature>
<keyword evidence="2 3" id="KW-0040">ANK repeat</keyword>
<feature type="repeat" description="ANK" evidence="3">
    <location>
        <begin position="1"/>
        <end position="26"/>
    </location>
</feature>
<feature type="compositionally biased region" description="Polar residues" evidence="5">
    <location>
        <begin position="549"/>
        <end position="579"/>
    </location>
</feature>
<feature type="coiled-coil region" evidence="4">
    <location>
        <begin position="647"/>
        <end position="681"/>
    </location>
</feature>
<dbReference type="PROSITE" id="PS50088">
    <property type="entry name" value="ANK_REPEAT"/>
    <property type="match status" value="5"/>
</dbReference>
<reference evidence="6" key="1">
    <citation type="submission" date="2016-04" db="UniProtKB">
        <authorList>
            <consortium name="WormBaseParasite"/>
        </authorList>
    </citation>
    <scope>IDENTIFICATION</scope>
</reference>
<dbReference type="Gene3D" id="1.25.40.20">
    <property type="entry name" value="Ankyrin repeat-containing domain"/>
    <property type="match status" value="1"/>
</dbReference>
<feature type="compositionally biased region" description="Basic and acidic residues" evidence="5">
    <location>
        <begin position="1326"/>
        <end position="1336"/>
    </location>
</feature>
<feature type="region of interest" description="Disordered" evidence="5">
    <location>
        <begin position="549"/>
        <end position="585"/>
    </location>
</feature>
<protein>
    <submittedName>
        <fullName evidence="6">ANK_REP_REGION domain-containing protein</fullName>
    </submittedName>
</protein>
<feature type="compositionally biased region" description="Basic residues" evidence="5">
    <location>
        <begin position="1273"/>
        <end position="1291"/>
    </location>
</feature>
<name>A0A158QGV2_RODNA</name>
<evidence type="ECO:0000256" key="4">
    <source>
        <dbReference type="SAM" id="Coils"/>
    </source>
</evidence>
<feature type="repeat" description="ANK" evidence="3">
    <location>
        <begin position="126"/>
        <end position="158"/>
    </location>
</feature>
<feature type="coiled-coil region" evidence="4">
    <location>
        <begin position="705"/>
        <end position="774"/>
    </location>
</feature>
<feature type="region of interest" description="Disordered" evidence="5">
    <location>
        <begin position="225"/>
        <end position="310"/>
    </location>
</feature>
<feature type="coiled-coil region" evidence="4">
    <location>
        <begin position="1229"/>
        <end position="1256"/>
    </location>
</feature>
<feature type="coiled-coil region" evidence="4">
    <location>
        <begin position="1153"/>
        <end position="1180"/>
    </location>
</feature>
<dbReference type="SUPFAM" id="SSF48403">
    <property type="entry name" value="Ankyrin repeat"/>
    <property type="match status" value="1"/>
</dbReference>
<dbReference type="Pfam" id="PF12796">
    <property type="entry name" value="Ank_2"/>
    <property type="match status" value="2"/>
</dbReference>
<evidence type="ECO:0000256" key="1">
    <source>
        <dbReference type="ARBA" id="ARBA00022737"/>
    </source>
</evidence>
<dbReference type="PANTHER" id="PTHR24123:SF33">
    <property type="entry name" value="PROTEIN HOS4"/>
    <property type="match status" value="1"/>
</dbReference>
<dbReference type="SMART" id="SM00248">
    <property type="entry name" value="ANK"/>
    <property type="match status" value="6"/>
</dbReference>
<dbReference type="PANTHER" id="PTHR24123">
    <property type="entry name" value="ANKYRIN REPEAT-CONTAINING"/>
    <property type="match status" value="1"/>
</dbReference>
<dbReference type="STRING" id="102285.A0A158QGV2"/>
<evidence type="ECO:0000256" key="5">
    <source>
        <dbReference type="SAM" id="MobiDB-lite"/>
    </source>
</evidence>
<feature type="region of interest" description="Disordered" evidence="5">
    <location>
        <begin position="1271"/>
        <end position="1309"/>
    </location>
</feature>
<feature type="region of interest" description="Disordered" evidence="5">
    <location>
        <begin position="376"/>
        <end position="434"/>
    </location>
</feature>
<dbReference type="PROSITE" id="PS50297">
    <property type="entry name" value="ANK_REP_REGION"/>
    <property type="match status" value="5"/>
</dbReference>
<accession>A0A158QGV2</accession>
<feature type="compositionally biased region" description="Low complexity" evidence="5">
    <location>
        <begin position="1295"/>
        <end position="1307"/>
    </location>
</feature>